<evidence type="ECO:0000259" key="6">
    <source>
        <dbReference type="Pfam" id="PF01509"/>
    </source>
</evidence>
<evidence type="ECO:0000256" key="2">
    <source>
        <dbReference type="ARBA" id="ARBA00005642"/>
    </source>
</evidence>
<feature type="non-terminal residue" evidence="7">
    <location>
        <position position="161"/>
    </location>
</feature>
<dbReference type="GO" id="GO:1990481">
    <property type="term" value="P:mRNA pseudouridine synthesis"/>
    <property type="evidence" value="ECO:0007669"/>
    <property type="project" value="TreeGrafter"/>
</dbReference>
<evidence type="ECO:0000313" key="7">
    <source>
        <dbReference type="EMBL" id="KPJ64491.1"/>
    </source>
</evidence>
<comment type="caution">
    <text evidence="7">The sequence shown here is derived from an EMBL/GenBank/DDBJ whole genome shotgun (WGS) entry which is preliminary data.</text>
</comment>
<dbReference type="GO" id="GO:0160148">
    <property type="term" value="F:tRNA pseudouridine(55) synthase activity"/>
    <property type="evidence" value="ECO:0007669"/>
    <property type="project" value="UniProtKB-EC"/>
</dbReference>
<dbReference type="NCBIfam" id="TIGR00431">
    <property type="entry name" value="TruB"/>
    <property type="match status" value="1"/>
</dbReference>
<name>A0A0S7XQL3_9BACT</name>
<feature type="domain" description="Pseudouridine synthase II N-terminal" evidence="6">
    <location>
        <begin position="31"/>
        <end position="160"/>
    </location>
</feature>
<dbReference type="Proteomes" id="UP000052020">
    <property type="component" value="Unassembled WGS sequence"/>
</dbReference>
<evidence type="ECO:0000313" key="8">
    <source>
        <dbReference type="Proteomes" id="UP000052020"/>
    </source>
</evidence>
<keyword evidence="4" id="KW-0819">tRNA processing</keyword>
<dbReference type="SUPFAM" id="SSF55120">
    <property type="entry name" value="Pseudouridine synthase"/>
    <property type="match status" value="1"/>
</dbReference>
<dbReference type="GO" id="GO:0003723">
    <property type="term" value="F:RNA binding"/>
    <property type="evidence" value="ECO:0007669"/>
    <property type="project" value="InterPro"/>
</dbReference>
<evidence type="ECO:0000256" key="3">
    <source>
        <dbReference type="ARBA" id="ARBA00012787"/>
    </source>
</evidence>
<organism evidence="7 8">
    <name type="scientific">candidate division KD3-62 bacterium DG_56</name>
    <dbReference type="NCBI Taxonomy" id="1704032"/>
    <lineage>
        <taxon>Bacteria</taxon>
        <taxon>candidate division KD3-62</taxon>
    </lineage>
</organism>
<keyword evidence="5" id="KW-0413">Isomerase</keyword>
<comment type="catalytic activity">
    <reaction evidence="1">
        <text>uridine(55) in tRNA = pseudouridine(55) in tRNA</text>
        <dbReference type="Rhea" id="RHEA:42532"/>
        <dbReference type="Rhea" id="RHEA-COMP:10101"/>
        <dbReference type="Rhea" id="RHEA-COMP:10102"/>
        <dbReference type="ChEBI" id="CHEBI:65314"/>
        <dbReference type="ChEBI" id="CHEBI:65315"/>
        <dbReference type="EC" id="5.4.99.25"/>
    </reaction>
</comment>
<protein>
    <recommendedName>
        <fullName evidence="3">tRNA pseudouridine(55) synthase</fullName>
        <ecNumber evidence="3">5.4.99.25</ecNumber>
    </recommendedName>
</protein>
<gene>
    <name evidence="7" type="ORF">AMK68_01550</name>
</gene>
<dbReference type="GO" id="GO:0006400">
    <property type="term" value="P:tRNA modification"/>
    <property type="evidence" value="ECO:0007669"/>
    <property type="project" value="TreeGrafter"/>
</dbReference>
<dbReference type="Pfam" id="PF01509">
    <property type="entry name" value="TruB_N"/>
    <property type="match status" value="1"/>
</dbReference>
<dbReference type="EMBL" id="LIZY01000024">
    <property type="protein sequence ID" value="KPJ64491.1"/>
    <property type="molecule type" value="Genomic_DNA"/>
</dbReference>
<proteinExistence type="inferred from homology"/>
<dbReference type="InterPro" id="IPR020103">
    <property type="entry name" value="PsdUridine_synth_cat_dom_sf"/>
</dbReference>
<dbReference type="AlphaFoldDB" id="A0A0S7XQL3"/>
<dbReference type="InterPro" id="IPR014780">
    <property type="entry name" value="tRNA_psdUridine_synth_TruB"/>
</dbReference>
<evidence type="ECO:0000256" key="4">
    <source>
        <dbReference type="ARBA" id="ARBA00022694"/>
    </source>
</evidence>
<reference evidence="7 8" key="1">
    <citation type="journal article" date="2015" name="Microbiome">
        <title>Genomic resolution of linkages in carbon, nitrogen, and sulfur cycling among widespread estuary sediment bacteria.</title>
        <authorList>
            <person name="Baker B.J."/>
            <person name="Lazar C.S."/>
            <person name="Teske A.P."/>
            <person name="Dick G.J."/>
        </authorList>
    </citation>
    <scope>NUCLEOTIDE SEQUENCE [LARGE SCALE GENOMIC DNA]</scope>
    <source>
        <strain evidence="7">DG_56</strain>
    </source>
</reference>
<dbReference type="Gene3D" id="3.30.2350.10">
    <property type="entry name" value="Pseudouridine synthase"/>
    <property type="match status" value="1"/>
</dbReference>
<evidence type="ECO:0000256" key="1">
    <source>
        <dbReference type="ARBA" id="ARBA00000385"/>
    </source>
</evidence>
<sequence length="161" mass="17066">MTLPGRRTSSGYVNLLKSPGVTSHGAVASVRRITGATKAGHAGALDPAAAGVLVVALEQATRLTSYVTAAAKSYRAEVTFGVATDTLDAQGRVTARASAAALTADRVCTALERFRGRVAQTPPMHSALRRRGKRLYRLARAGKTVDRPTRWVVIESLVLLR</sequence>
<dbReference type="EC" id="5.4.99.25" evidence="3"/>
<accession>A0A0S7XQL3</accession>
<comment type="similarity">
    <text evidence="2">Belongs to the pseudouridine synthase TruB family. Type 1 subfamily.</text>
</comment>
<evidence type="ECO:0000256" key="5">
    <source>
        <dbReference type="ARBA" id="ARBA00023235"/>
    </source>
</evidence>
<dbReference type="InterPro" id="IPR002501">
    <property type="entry name" value="PsdUridine_synth_N"/>
</dbReference>
<dbReference type="PANTHER" id="PTHR13767:SF2">
    <property type="entry name" value="PSEUDOURIDYLATE SYNTHASE TRUB1"/>
    <property type="match status" value="1"/>
</dbReference>
<dbReference type="PANTHER" id="PTHR13767">
    <property type="entry name" value="TRNA-PSEUDOURIDINE SYNTHASE"/>
    <property type="match status" value="1"/>
</dbReference>